<organism evidence="7 8">
    <name type="scientific">Ideonella margarita</name>
    <dbReference type="NCBI Taxonomy" id="2984191"/>
    <lineage>
        <taxon>Bacteria</taxon>
        <taxon>Pseudomonadati</taxon>
        <taxon>Pseudomonadota</taxon>
        <taxon>Betaproteobacteria</taxon>
        <taxon>Burkholderiales</taxon>
        <taxon>Sphaerotilaceae</taxon>
        <taxon>Ideonella</taxon>
    </lineage>
</organism>
<sequence>MKLLLDSSWRAAVYLLMPRVIGLSLLPLLIAGGLAVGLGYFFWEAAVAGVRASLESWSLIEAMLKWVDASVGPSFRAVLAPLLVVGMAVPVVVVVSLLLVAGLMTPAIVSLVAERRFPALQRRHGAAWWQGLLRGLGATVVAMLALLITMPLWFIPPLMLLIPPLIWGWLTARVMGFDALADHASREEREALLAQHRWPMLVIGLFTGFLGAAPSLIWAISATMLFLAPLMVAVSVWLYTLVFAFSSLWFTHYALAALQAHRVRVEGEVLAPRTDREPAPQVIEPIAPGPTDAAPPIGGTSIAPLP</sequence>
<comment type="caution">
    <text evidence="7">The sequence shown here is derived from an EMBL/GenBank/DDBJ whole genome shotgun (WGS) entry which is preliminary data.</text>
</comment>
<dbReference type="EMBL" id="JBBUTI010000007">
    <property type="protein sequence ID" value="MEK8047121.1"/>
    <property type="molecule type" value="Genomic_DNA"/>
</dbReference>
<keyword evidence="2 6" id="KW-0812">Transmembrane</keyword>
<feature type="transmembrane region" description="Helical" evidence="6">
    <location>
        <begin position="161"/>
        <end position="180"/>
    </location>
</feature>
<evidence type="ECO:0000256" key="3">
    <source>
        <dbReference type="ARBA" id="ARBA00022989"/>
    </source>
</evidence>
<comment type="subcellular location">
    <subcellularLocation>
        <location evidence="1">Membrane</location>
        <topology evidence="1">Multi-pass membrane protein</topology>
    </subcellularLocation>
</comment>
<evidence type="ECO:0000256" key="5">
    <source>
        <dbReference type="SAM" id="MobiDB-lite"/>
    </source>
</evidence>
<evidence type="ECO:0000256" key="6">
    <source>
        <dbReference type="SAM" id="Phobius"/>
    </source>
</evidence>
<dbReference type="InterPro" id="IPR059112">
    <property type="entry name" value="CysZ/EI24"/>
</dbReference>
<gene>
    <name evidence="7" type="ORF">AACH00_12230</name>
</gene>
<feature type="region of interest" description="Disordered" evidence="5">
    <location>
        <begin position="274"/>
        <end position="306"/>
    </location>
</feature>
<feature type="transmembrane region" description="Helical" evidence="6">
    <location>
        <begin position="20"/>
        <end position="43"/>
    </location>
</feature>
<evidence type="ECO:0000256" key="4">
    <source>
        <dbReference type="ARBA" id="ARBA00023136"/>
    </source>
</evidence>
<name>A0ABU9C656_9BURK</name>
<evidence type="ECO:0000313" key="7">
    <source>
        <dbReference type="EMBL" id="MEK8047121.1"/>
    </source>
</evidence>
<feature type="transmembrane region" description="Helical" evidence="6">
    <location>
        <begin position="78"/>
        <end position="111"/>
    </location>
</feature>
<evidence type="ECO:0000313" key="8">
    <source>
        <dbReference type="Proteomes" id="UP001379945"/>
    </source>
</evidence>
<evidence type="ECO:0000256" key="1">
    <source>
        <dbReference type="ARBA" id="ARBA00004141"/>
    </source>
</evidence>
<keyword evidence="3 6" id="KW-1133">Transmembrane helix</keyword>
<feature type="transmembrane region" description="Helical" evidence="6">
    <location>
        <begin position="226"/>
        <end position="250"/>
    </location>
</feature>
<keyword evidence="4 6" id="KW-0472">Membrane</keyword>
<keyword evidence="8" id="KW-1185">Reference proteome</keyword>
<feature type="transmembrane region" description="Helical" evidence="6">
    <location>
        <begin position="132"/>
        <end position="155"/>
    </location>
</feature>
<dbReference type="Proteomes" id="UP001379945">
    <property type="component" value="Unassembled WGS sequence"/>
</dbReference>
<dbReference type="RefSeq" id="WP_341399417.1">
    <property type="nucleotide sequence ID" value="NZ_JBBUTI010000007.1"/>
</dbReference>
<protein>
    <submittedName>
        <fullName evidence="7">EI24 domain-containing protein</fullName>
    </submittedName>
</protein>
<accession>A0ABU9C656</accession>
<proteinExistence type="predicted"/>
<reference evidence="7 8" key="1">
    <citation type="submission" date="2024-04" db="EMBL/GenBank/DDBJ databases">
        <title>Novel species of the genus Ideonella isolated from streams.</title>
        <authorList>
            <person name="Lu H."/>
        </authorList>
    </citation>
    <scope>NUCLEOTIDE SEQUENCE [LARGE SCALE GENOMIC DNA]</scope>
    <source>
        <strain evidence="7 8">LYT19W</strain>
    </source>
</reference>
<evidence type="ECO:0000256" key="2">
    <source>
        <dbReference type="ARBA" id="ARBA00022692"/>
    </source>
</evidence>
<feature type="transmembrane region" description="Helical" evidence="6">
    <location>
        <begin position="201"/>
        <end position="220"/>
    </location>
</feature>
<dbReference type="Pfam" id="PF07264">
    <property type="entry name" value="EI24"/>
    <property type="match status" value="1"/>
</dbReference>